<protein>
    <submittedName>
        <fullName evidence="2">Uncharacterized protein</fullName>
    </submittedName>
</protein>
<dbReference type="EMBL" id="JBHSAJ010000123">
    <property type="protein sequence ID" value="MFC3937806.1"/>
    <property type="molecule type" value="Genomic_DNA"/>
</dbReference>
<keyword evidence="3" id="KW-1185">Reference proteome</keyword>
<proteinExistence type="predicted"/>
<evidence type="ECO:0000256" key="1">
    <source>
        <dbReference type="SAM" id="Phobius"/>
    </source>
</evidence>
<organism evidence="2 3">
    <name type="scientific">Acidovorax facilis</name>
    <dbReference type="NCBI Taxonomy" id="12917"/>
    <lineage>
        <taxon>Bacteria</taxon>
        <taxon>Pseudomonadati</taxon>
        <taxon>Pseudomonadota</taxon>
        <taxon>Betaproteobacteria</taxon>
        <taxon>Burkholderiales</taxon>
        <taxon>Comamonadaceae</taxon>
        <taxon>Acidovorax</taxon>
    </lineage>
</organism>
<feature type="transmembrane region" description="Helical" evidence="1">
    <location>
        <begin position="26"/>
        <end position="46"/>
    </location>
</feature>
<keyword evidence="1" id="KW-0472">Membrane</keyword>
<comment type="caution">
    <text evidence="2">The sequence shown here is derived from an EMBL/GenBank/DDBJ whole genome shotgun (WGS) entry which is preliminary data.</text>
</comment>
<reference evidence="3" key="1">
    <citation type="journal article" date="2019" name="Int. J. Syst. Evol. Microbiol.">
        <title>The Global Catalogue of Microorganisms (GCM) 10K type strain sequencing project: providing services to taxonomists for standard genome sequencing and annotation.</title>
        <authorList>
            <consortium name="The Broad Institute Genomics Platform"/>
            <consortium name="The Broad Institute Genome Sequencing Center for Infectious Disease"/>
            <person name="Wu L."/>
            <person name="Ma J."/>
        </authorList>
    </citation>
    <scope>NUCLEOTIDE SEQUENCE [LARGE SCALE GENOMIC DNA]</scope>
    <source>
        <strain evidence="3">CCUG 2113</strain>
    </source>
</reference>
<sequence>MGVFVLTKGRRAFHFEGVVAMKLGRILIAGYFLIGLLYAVYAHFWGPEPFRSFAFHLGQGVLWPVALFPSLGPVIAGIVVLVFVAVLMSS</sequence>
<feature type="transmembrane region" description="Helical" evidence="1">
    <location>
        <begin position="66"/>
        <end position="88"/>
    </location>
</feature>
<name>A0ABV8DHL5_9BURK</name>
<gene>
    <name evidence="2" type="ORF">ACFOW3_24560</name>
</gene>
<keyword evidence="1" id="KW-1133">Transmembrane helix</keyword>
<dbReference type="Proteomes" id="UP001595693">
    <property type="component" value="Unassembled WGS sequence"/>
</dbReference>
<evidence type="ECO:0000313" key="3">
    <source>
        <dbReference type="Proteomes" id="UP001595693"/>
    </source>
</evidence>
<keyword evidence="1" id="KW-0812">Transmembrane</keyword>
<accession>A0ABV8DHL5</accession>
<evidence type="ECO:0000313" key="2">
    <source>
        <dbReference type="EMBL" id="MFC3937806.1"/>
    </source>
</evidence>